<dbReference type="AlphaFoldDB" id="A0A9N8KVU6"/>
<keyword evidence="3" id="KW-1185">Reference proteome</keyword>
<dbReference type="Proteomes" id="UP001154114">
    <property type="component" value="Chromosome 15"/>
</dbReference>
<protein>
    <submittedName>
        <fullName evidence="2">Uncharacterized protein</fullName>
    </submittedName>
</protein>
<feature type="region of interest" description="Disordered" evidence="1">
    <location>
        <begin position="29"/>
        <end position="51"/>
    </location>
</feature>
<feature type="compositionally biased region" description="Basic and acidic residues" evidence="1">
    <location>
        <begin position="157"/>
        <end position="167"/>
    </location>
</feature>
<evidence type="ECO:0000313" key="3">
    <source>
        <dbReference type="Proteomes" id="UP001154114"/>
    </source>
</evidence>
<evidence type="ECO:0000313" key="2">
    <source>
        <dbReference type="EMBL" id="CAD0201582.1"/>
    </source>
</evidence>
<reference evidence="2" key="1">
    <citation type="submission" date="2021-12" db="EMBL/GenBank/DDBJ databases">
        <authorList>
            <person name="King R."/>
        </authorList>
    </citation>
    <scope>NUCLEOTIDE SEQUENCE</scope>
</reference>
<feature type="region of interest" description="Disordered" evidence="1">
    <location>
        <begin position="151"/>
        <end position="175"/>
    </location>
</feature>
<organism evidence="2 3">
    <name type="scientific">Chrysodeixis includens</name>
    <name type="common">Soybean looper</name>
    <name type="synonym">Pseudoplusia includens</name>
    <dbReference type="NCBI Taxonomy" id="689277"/>
    <lineage>
        <taxon>Eukaryota</taxon>
        <taxon>Metazoa</taxon>
        <taxon>Ecdysozoa</taxon>
        <taxon>Arthropoda</taxon>
        <taxon>Hexapoda</taxon>
        <taxon>Insecta</taxon>
        <taxon>Pterygota</taxon>
        <taxon>Neoptera</taxon>
        <taxon>Endopterygota</taxon>
        <taxon>Lepidoptera</taxon>
        <taxon>Glossata</taxon>
        <taxon>Ditrysia</taxon>
        <taxon>Noctuoidea</taxon>
        <taxon>Noctuidae</taxon>
        <taxon>Plusiinae</taxon>
        <taxon>Chrysodeixis</taxon>
    </lineage>
</organism>
<accession>A0A9N8KVU6</accession>
<sequence length="175" mass="19348">MALPLTFTQHIPDAFSDYQKRALTAPPTVYIPTINTPTPSSTSRASTDRAPDRSTYQLLTLPGGRAGAAAHHAAHLDVFRHRASTDRALDRSIYQLVNCYLVSWLALPLTTQHILDAFFPTSRASTDRASTGSTYQLLSGTWWSGWRCRSPRSTSRRFPDIARESTDRAPPTGST</sequence>
<dbReference type="OrthoDB" id="27109at2759"/>
<dbReference type="EMBL" id="LR824018">
    <property type="protein sequence ID" value="CAD0201582.1"/>
    <property type="molecule type" value="Genomic_DNA"/>
</dbReference>
<feature type="compositionally biased region" description="Low complexity" evidence="1">
    <location>
        <begin position="31"/>
        <end position="45"/>
    </location>
</feature>
<proteinExistence type="predicted"/>
<evidence type="ECO:0000256" key="1">
    <source>
        <dbReference type="SAM" id="MobiDB-lite"/>
    </source>
</evidence>
<gene>
    <name evidence="2" type="ORF">CINC_LOCUS3252</name>
</gene>
<name>A0A9N8KVU6_CHRIL</name>